<feature type="coiled-coil region" evidence="1">
    <location>
        <begin position="1532"/>
        <end position="1573"/>
    </location>
</feature>
<keyword evidence="1" id="KW-0175">Coiled coil</keyword>
<dbReference type="EMBL" id="JAQQWK010000002">
    <property type="protein sequence ID" value="KAK8051962.1"/>
    <property type="molecule type" value="Genomic_DNA"/>
</dbReference>
<feature type="compositionally biased region" description="Polar residues" evidence="2">
    <location>
        <begin position="1143"/>
        <end position="1152"/>
    </location>
</feature>
<accession>A0ABR1TZB4</accession>
<feature type="compositionally biased region" description="Acidic residues" evidence="2">
    <location>
        <begin position="1235"/>
        <end position="1250"/>
    </location>
</feature>
<sequence>MVRVTEELALSPEHVTLYRTTDPLLGHLPILIFHGPSTTANYTFNSSRVQVHIYTLAGFQSFPRVTISPNSPFYNVVNHLPREFQVDEIYRALAFGLYKYFHELPEAVKSHIRQQFPTTKGRRPGSSPTLFGEQHAADIAQTMVKSDASAEVVHKLHMALQTQHISNVDIDLVLPPGSIIPLRPGEELEGLEELHEDEDEFMDPTLRQYGMYTPLIKLFGEPMFLPTSRLKRAPSKPTALNRSKSFTKDQKFELRRKLAELMDTEERYVFKMNELVKHIADEYRQKAKSKTTGSFSPTAEDVEKLFPRSSDRILLVNTGFMQELRKVMDDTEEEAVKDIESGTTTRVGVSGSIMGKSKDPSGAMAMAKVMIEWFPQFTDCYQDYIRASQNFPQLITAFVGNQSSFSQRVAATGEQHLRSILIEPVQRLPRYSLVIDQIVNCLPMTHPALQPMLKARDIIANICSMDEPLADKPQITTRLRNMIESWPSDLEPKGRLILAVDFTELPSPYQADAPIDIDTGERAGIFLLFSDCIVMVKKLYGGNMHSRDLLREIDKPSAQGLLMSMTNAAGGQASYELAFAGWHALENVRFTESADGRLVWMTSTKEMRGAHAGEHVPNTAVTSRCFLLQEAYEGRSTKWLEDIVKARVEGRFGEAERENPSWTLRSVRMPDTGLGIFAAVFQEGLDQLIEGRKEPAPIRIVVDHEKGTKQSPIGHYGVEIVSDVKTGDMQRKIVIITVGLSGKKSTDDVALEDFLPTLARRAIQLLSTQHNVSNPGLAPALVNFHTKILRGLSLSNRVEKTRSFLATSPVKMLTSFLGGGNSQENLNSPKLQPRTPVTPLYPPPPLSRSNSSVKDAPSLYGSARSRDNIKLGAEDDRPENPLVRLEQTFTGYMASLHSRKGNFIGRLILNRGAVDELTVNDLYNKLIESPFDIDTNSDLTTDVVFVAFEKFVKIAWREQMGPIMSMKALDALQARAAKRLPGDFADFVHFLFSDMAPQNRRAFTALIKLLADLLDGCGNDGDRGALTLAFAELLVDDGSAHNYINLLDLLVDDCDRIFDTGPADLGLLLLSQSGSAYESMNSTTRSVKSHTGSITSNASSLRRKLGFDTLLRQNSRTEADARSSVWRSLSKHGGTNGRHPATGESSSLSRASVTRAKSIDMGLVPNMPNKLRRPGSRDRPPIAGAFDDSYARPSSSQRLETIGEPENEDTAGKTPRRKRRSSLSDLKSLMAAASLEDDEDEDDDDVEPDPDQLPPALQPLSRMRETSQKFNSGPRLPSPTSRIPTPPSRISSPSRISTNPPSKIPISPLMSPTKMPMSPATNGRPKPQKENLSESALQTYKKTSPPRAGTGRLKGHGRGQSTSQIPMLRSSRRSPPLDSPLSPERPTSSPTKTNSGKLRLQSPQKLRERLQTEKQAVESVDANLQSELSRITADMARMNSSLPRSAMTEIKSLSESMAALETTIPSMVQELTKQHEQLQRDMDNTLRATEAKVREIDQLYKESTAENELLYEKFNTELARIVRALKGKSGEKEEIMTKMRDATEETARVKKENARLRREMASLRSMIKGATTDVA</sequence>
<feature type="compositionally biased region" description="Polar residues" evidence="2">
    <location>
        <begin position="1333"/>
        <end position="1342"/>
    </location>
</feature>
<reference evidence="4 5" key="1">
    <citation type="submission" date="2023-01" db="EMBL/GenBank/DDBJ databases">
        <title>Analysis of 21 Apiospora genomes using comparative genomics revels a genus with tremendous synthesis potential of carbohydrate active enzymes and secondary metabolites.</title>
        <authorList>
            <person name="Sorensen T."/>
        </authorList>
    </citation>
    <scope>NUCLEOTIDE SEQUENCE [LARGE SCALE GENOMIC DNA]</scope>
    <source>
        <strain evidence="4 5">CBS 33761</strain>
    </source>
</reference>
<dbReference type="InterPro" id="IPR051492">
    <property type="entry name" value="Dynamin-Rho_GEF"/>
</dbReference>
<feature type="region of interest" description="Disordered" evidence="2">
    <location>
        <begin position="818"/>
        <end position="860"/>
    </location>
</feature>
<dbReference type="InterPro" id="IPR035899">
    <property type="entry name" value="DBL_dom_sf"/>
</dbReference>
<dbReference type="SUPFAM" id="SSF48065">
    <property type="entry name" value="DBL homology domain (DH-domain)"/>
    <property type="match status" value="1"/>
</dbReference>
<organism evidence="4 5">
    <name type="scientific">Apiospora rasikravindrae</name>
    <dbReference type="NCBI Taxonomy" id="990691"/>
    <lineage>
        <taxon>Eukaryota</taxon>
        <taxon>Fungi</taxon>
        <taxon>Dikarya</taxon>
        <taxon>Ascomycota</taxon>
        <taxon>Pezizomycotina</taxon>
        <taxon>Sordariomycetes</taxon>
        <taxon>Xylariomycetidae</taxon>
        <taxon>Amphisphaeriales</taxon>
        <taxon>Apiosporaceae</taxon>
        <taxon>Apiospora</taxon>
    </lineage>
</organism>
<protein>
    <submittedName>
        <fullName evidence="4">RhoGEF domain-containing protein</fullName>
    </submittedName>
</protein>
<dbReference type="Pfam" id="PF25351">
    <property type="entry name" value="PH_BUD3_C"/>
    <property type="match status" value="1"/>
</dbReference>
<evidence type="ECO:0000313" key="4">
    <source>
        <dbReference type="EMBL" id="KAK8051962.1"/>
    </source>
</evidence>
<dbReference type="Pfam" id="PF00621">
    <property type="entry name" value="RhoGEF"/>
    <property type="match status" value="1"/>
</dbReference>
<feature type="coiled-coil region" evidence="1">
    <location>
        <begin position="1468"/>
        <end position="1506"/>
    </location>
</feature>
<evidence type="ECO:0000313" key="5">
    <source>
        <dbReference type="Proteomes" id="UP001444661"/>
    </source>
</evidence>
<keyword evidence="5" id="KW-1185">Reference proteome</keyword>
<proteinExistence type="predicted"/>
<dbReference type="InterPro" id="IPR000219">
    <property type="entry name" value="DH_dom"/>
</dbReference>
<dbReference type="PROSITE" id="PS50010">
    <property type="entry name" value="DH_2"/>
    <property type="match status" value="1"/>
</dbReference>
<feature type="domain" description="DH" evidence="3">
    <location>
        <begin position="253"/>
        <end position="462"/>
    </location>
</feature>
<feature type="compositionally biased region" description="Low complexity" evidence="2">
    <location>
        <begin position="1373"/>
        <end position="1386"/>
    </location>
</feature>
<dbReference type="Proteomes" id="UP001444661">
    <property type="component" value="Unassembled WGS sequence"/>
</dbReference>
<evidence type="ECO:0000256" key="2">
    <source>
        <dbReference type="SAM" id="MobiDB-lite"/>
    </source>
</evidence>
<gene>
    <name evidence="4" type="ORF">PG993_003347</name>
</gene>
<dbReference type="PANTHER" id="PTHR22834">
    <property type="entry name" value="NUCLEAR FUSION PROTEIN FUS2"/>
    <property type="match status" value="1"/>
</dbReference>
<dbReference type="SMART" id="SM00325">
    <property type="entry name" value="RhoGEF"/>
    <property type="match status" value="1"/>
</dbReference>
<comment type="caution">
    <text evidence="4">The sequence shown here is derived from an EMBL/GenBank/DDBJ whole genome shotgun (WGS) entry which is preliminary data.</text>
</comment>
<evidence type="ECO:0000256" key="1">
    <source>
        <dbReference type="SAM" id="Coils"/>
    </source>
</evidence>
<feature type="compositionally biased region" description="Low complexity" evidence="2">
    <location>
        <begin position="1278"/>
        <end position="1301"/>
    </location>
</feature>
<evidence type="ECO:0000259" key="3">
    <source>
        <dbReference type="PROSITE" id="PS50010"/>
    </source>
</evidence>
<feature type="compositionally biased region" description="Polar residues" evidence="2">
    <location>
        <begin position="1387"/>
        <end position="1404"/>
    </location>
</feature>
<feature type="region of interest" description="Disordered" evidence="2">
    <location>
        <begin position="1121"/>
        <end position="1418"/>
    </location>
</feature>
<name>A0ABR1TZB4_9PEZI</name>
<dbReference type="Gene3D" id="1.20.900.10">
    <property type="entry name" value="Dbl homology (DH) domain"/>
    <property type="match status" value="1"/>
</dbReference>
<feature type="compositionally biased region" description="Basic and acidic residues" evidence="2">
    <location>
        <begin position="1405"/>
        <end position="1416"/>
    </location>
</feature>
<dbReference type="PANTHER" id="PTHR22834:SF21">
    <property type="entry name" value="GUANYL NUCLEOTIDE EXCHANGE FACTOR, PUTATIVE (AFU_ORTHOLOGUE AFUA_5G11890)-RELATED"/>
    <property type="match status" value="1"/>
</dbReference>
<dbReference type="InterPro" id="IPR057454">
    <property type="entry name" value="Bud3_C"/>
</dbReference>